<reference evidence="8 9" key="1">
    <citation type="journal article" date="2021" name="Int. J. Syst. Evol. Microbiol.">
        <title>Reticulibacter mediterranei gen. nov., sp. nov., within the new family Reticulibacteraceae fam. nov., and Ktedonospora formicarum gen. nov., sp. nov., Ktedonobacter robiniae sp. nov., Dictyobacter formicarum sp. nov. and Dictyobacter arantiisoli sp. nov., belonging to the class Ktedonobacteria.</title>
        <authorList>
            <person name="Yabe S."/>
            <person name="Zheng Y."/>
            <person name="Wang C.M."/>
            <person name="Sakai Y."/>
            <person name="Abe K."/>
            <person name="Yokota A."/>
            <person name="Donadio S."/>
            <person name="Cavaletti L."/>
            <person name="Monciardini P."/>
        </authorList>
    </citation>
    <scope>NUCLEOTIDE SEQUENCE [LARGE SCALE GENOMIC DNA]</scope>
    <source>
        <strain evidence="8 9">SOSP1-30</strain>
    </source>
</reference>
<dbReference type="InterPro" id="IPR039425">
    <property type="entry name" value="RNA_pol_sigma-70-like"/>
</dbReference>
<dbReference type="Proteomes" id="UP000654345">
    <property type="component" value="Unassembled WGS sequence"/>
</dbReference>
<dbReference type="SUPFAM" id="SSF88946">
    <property type="entry name" value="Sigma2 domain of RNA polymerase sigma factors"/>
    <property type="match status" value="1"/>
</dbReference>
<evidence type="ECO:0000256" key="3">
    <source>
        <dbReference type="ARBA" id="ARBA00023082"/>
    </source>
</evidence>
<dbReference type="InterPro" id="IPR013325">
    <property type="entry name" value="RNA_pol_sigma_r2"/>
</dbReference>
<dbReference type="InterPro" id="IPR014284">
    <property type="entry name" value="RNA_pol_sigma-70_dom"/>
</dbReference>
<sequence>MNNDRHSSQFTQISLVSYPSLSAQDDVLLINASQHRNQEAFALLVRKYQRPIFTLALHILQNDEEADSITQEMFLTAWKALPSFPKDAPFSLWLSRLTYQRCMQQRKQQTSEKRGHATQPAVPRRERQHQQTMVAGGDLSRLPTIARVVLILRYLQELTYEEMALVLTLPVHTIKGHLFGARNLLKEQGQARQQGED</sequence>
<dbReference type="Pfam" id="PF04542">
    <property type="entry name" value="Sigma70_r2"/>
    <property type="match status" value="1"/>
</dbReference>
<dbReference type="NCBIfam" id="TIGR02937">
    <property type="entry name" value="sigma70-ECF"/>
    <property type="match status" value="1"/>
</dbReference>
<organism evidence="8 9">
    <name type="scientific">Ktedonobacter robiniae</name>
    <dbReference type="NCBI Taxonomy" id="2778365"/>
    <lineage>
        <taxon>Bacteria</taxon>
        <taxon>Bacillati</taxon>
        <taxon>Chloroflexota</taxon>
        <taxon>Ktedonobacteria</taxon>
        <taxon>Ktedonobacterales</taxon>
        <taxon>Ktedonobacteraceae</taxon>
        <taxon>Ktedonobacter</taxon>
    </lineage>
</organism>
<name>A0ABQ3USS3_9CHLR</name>
<dbReference type="InterPro" id="IPR013324">
    <property type="entry name" value="RNA_pol_sigma_r3/r4-like"/>
</dbReference>
<comment type="caution">
    <text evidence="8">The sequence shown here is derived from an EMBL/GenBank/DDBJ whole genome shotgun (WGS) entry which is preliminary data.</text>
</comment>
<dbReference type="InterPro" id="IPR013249">
    <property type="entry name" value="RNA_pol_sigma70_r4_t2"/>
</dbReference>
<evidence type="ECO:0000259" key="6">
    <source>
        <dbReference type="Pfam" id="PF04542"/>
    </source>
</evidence>
<keyword evidence="2" id="KW-0805">Transcription regulation</keyword>
<keyword evidence="4" id="KW-0804">Transcription</keyword>
<dbReference type="EMBL" id="BNJG01000002">
    <property type="protein sequence ID" value="GHO55843.1"/>
    <property type="molecule type" value="Genomic_DNA"/>
</dbReference>
<protein>
    <submittedName>
        <fullName evidence="8">RNA polymerase sigma factor</fullName>
    </submittedName>
</protein>
<dbReference type="SUPFAM" id="SSF88659">
    <property type="entry name" value="Sigma3 and sigma4 domains of RNA polymerase sigma factors"/>
    <property type="match status" value="1"/>
</dbReference>
<dbReference type="InterPro" id="IPR007627">
    <property type="entry name" value="RNA_pol_sigma70_r2"/>
</dbReference>
<accession>A0ABQ3USS3</accession>
<dbReference type="Pfam" id="PF08281">
    <property type="entry name" value="Sigma70_r4_2"/>
    <property type="match status" value="1"/>
</dbReference>
<evidence type="ECO:0000313" key="9">
    <source>
        <dbReference type="Proteomes" id="UP000654345"/>
    </source>
</evidence>
<dbReference type="Gene3D" id="1.10.10.10">
    <property type="entry name" value="Winged helix-like DNA-binding domain superfamily/Winged helix DNA-binding domain"/>
    <property type="match status" value="1"/>
</dbReference>
<keyword evidence="3" id="KW-0731">Sigma factor</keyword>
<feature type="region of interest" description="Disordered" evidence="5">
    <location>
        <begin position="104"/>
        <end position="135"/>
    </location>
</feature>
<proteinExistence type="inferred from homology"/>
<evidence type="ECO:0000259" key="7">
    <source>
        <dbReference type="Pfam" id="PF08281"/>
    </source>
</evidence>
<evidence type="ECO:0000256" key="1">
    <source>
        <dbReference type="ARBA" id="ARBA00010641"/>
    </source>
</evidence>
<keyword evidence="9" id="KW-1185">Reference proteome</keyword>
<dbReference type="PANTHER" id="PTHR43133">
    <property type="entry name" value="RNA POLYMERASE ECF-TYPE SIGMA FACTO"/>
    <property type="match status" value="1"/>
</dbReference>
<dbReference type="InterPro" id="IPR036388">
    <property type="entry name" value="WH-like_DNA-bd_sf"/>
</dbReference>
<comment type="similarity">
    <text evidence="1">Belongs to the sigma-70 factor family. ECF subfamily.</text>
</comment>
<feature type="domain" description="RNA polymerase sigma factor 70 region 4 type 2" evidence="7">
    <location>
        <begin position="139"/>
        <end position="183"/>
    </location>
</feature>
<evidence type="ECO:0000256" key="2">
    <source>
        <dbReference type="ARBA" id="ARBA00023015"/>
    </source>
</evidence>
<dbReference type="RefSeq" id="WP_201372477.1">
    <property type="nucleotide sequence ID" value="NZ_BNJG01000002.1"/>
</dbReference>
<feature type="domain" description="RNA polymerase sigma-70 region 2" evidence="6">
    <location>
        <begin position="44"/>
        <end position="110"/>
    </location>
</feature>
<evidence type="ECO:0000256" key="5">
    <source>
        <dbReference type="SAM" id="MobiDB-lite"/>
    </source>
</evidence>
<dbReference type="PANTHER" id="PTHR43133:SF51">
    <property type="entry name" value="RNA POLYMERASE SIGMA FACTOR"/>
    <property type="match status" value="1"/>
</dbReference>
<evidence type="ECO:0000313" key="8">
    <source>
        <dbReference type="EMBL" id="GHO55843.1"/>
    </source>
</evidence>
<dbReference type="Gene3D" id="1.10.1740.10">
    <property type="match status" value="1"/>
</dbReference>
<evidence type="ECO:0000256" key="4">
    <source>
        <dbReference type="ARBA" id="ARBA00023163"/>
    </source>
</evidence>
<gene>
    <name evidence="8" type="ORF">KSB_43180</name>
</gene>